<dbReference type="FunFam" id="2.40.30.10:FF:000085">
    <property type="entry name" value="Elongation factor Tu"/>
    <property type="match status" value="1"/>
</dbReference>
<dbReference type="EC" id="3.6.5.3" evidence="1"/>
<dbReference type="GO" id="GO:0070125">
    <property type="term" value="P:mitochondrial translational elongation"/>
    <property type="evidence" value="ECO:0007669"/>
    <property type="project" value="TreeGrafter"/>
</dbReference>
<dbReference type="InterPro" id="IPR000795">
    <property type="entry name" value="T_Tr_GTP-bd_dom"/>
</dbReference>
<protein>
    <recommendedName>
        <fullName evidence="2">Elongation factor Tu, mitochondrial</fullName>
        <ecNumber evidence="1">3.6.5.3</ecNumber>
    </recommendedName>
</protein>
<sequence>MAMYWCAPVTSVARQVLFLSPRQIVHHNFPTRRKKIVIGSLWGINSDNHCPKVSPRWFSTNGKEEKPTCNVGTIGHVDHGKTTLTAAITKVLHKDGLSTPITYDQIDRAPEEKLRGITINTAHVSYSSSLRHYAHTDCPGHADYVKNMISGTSQMDGAILVVAASDGQMPQTREHLLLAKQVGVGKVVVFINKSDLVEDDVLELVELEVRELLEDFGFDGINTPFVNGSALLALQGDQGVYGEKSILKLVKALDEYISIPTRDLKSPFLLPIDNYFSVPGRGSVVTGTLKQGIIRKGEEAELLGFDRRIKTVVTDLQVFKKSVPRVEAGQNLGALLRGVRLEVLSRGMTLCALDSQKYGNRFEAALYLLSRGEGGRSRPVTSQYIQQLYSNTWNVTCRVDLPEGVDMLMPGDHGTVLVTLQERMVMAPNQPFTVRENNVTVATGIITKVSPSVVISQKRLDKIDFKAISN</sequence>
<dbReference type="CDD" id="cd01884">
    <property type="entry name" value="EF_Tu"/>
    <property type="match status" value="1"/>
</dbReference>
<dbReference type="InterPro" id="IPR031157">
    <property type="entry name" value="G_TR_CS"/>
</dbReference>
<dbReference type="CDD" id="cd03706">
    <property type="entry name" value="mtEFTU_III"/>
    <property type="match status" value="1"/>
</dbReference>
<dbReference type="GO" id="GO:0005525">
    <property type="term" value="F:GTP binding"/>
    <property type="evidence" value="ECO:0007669"/>
    <property type="project" value="UniProtKB-KW"/>
</dbReference>
<dbReference type="Pfam" id="PF03144">
    <property type="entry name" value="GTP_EFTU_D2"/>
    <property type="match status" value="1"/>
</dbReference>
<evidence type="ECO:0000259" key="6">
    <source>
        <dbReference type="PROSITE" id="PS51722"/>
    </source>
</evidence>
<dbReference type="PANTHER" id="PTHR43721">
    <property type="entry name" value="ELONGATION FACTOR TU-RELATED"/>
    <property type="match status" value="1"/>
</dbReference>
<comment type="caution">
    <text evidence="7">The sequence shown here is derived from an EMBL/GenBank/DDBJ whole genome shotgun (WGS) entry which is preliminary data.</text>
</comment>
<dbReference type="NCBIfam" id="NF009372">
    <property type="entry name" value="PRK12735.1"/>
    <property type="match status" value="1"/>
</dbReference>
<evidence type="ECO:0000256" key="2">
    <source>
        <dbReference type="ARBA" id="ARBA00017898"/>
    </source>
</evidence>
<feature type="domain" description="Tr-type G" evidence="6">
    <location>
        <begin position="66"/>
        <end position="261"/>
    </location>
</feature>
<keyword evidence="4" id="KW-0342">GTP-binding</keyword>
<dbReference type="AlphaFoldDB" id="A0A8J5MKJ3"/>
<dbReference type="CDD" id="cd03697">
    <property type="entry name" value="EFTU_II"/>
    <property type="match status" value="1"/>
</dbReference>
<dbReference type="InterPro" id="IPR004161">
    <property type="entry name" value="EFTu-like_2"/>
</dbReference>
<dbReference type="NCBIfam" id="NF009373">
    <property type="entry name" value="PRK12736.1"/>
    <property type="match status" value="1"/>
</dbReference>
<dbReference type="PROSITE" id="PS00301">
    <property type="entry name" value="G_TR_1"/>
    <property type="match status" value="1"/>
</dbReference>
<name>A0A8J5MKJ3_HOMAM</name>
<evidence type="ECO:0000256" key="5">
    <source>
        <dbReference type="ARBA" id="ARBA00051990"/>
    </source>
</evidence>
<reference evidence="7" key="1">
    <citation type="journal article" date="2021" name="Sci. Adv.">
        <title>The American lobster genome reveals insights on longevity, neural, and immune adaptations.</title>
        <authorList>
            <person name="Polinski J.M."/>
            <person name="Zimin A.V."/>
            <person name="Clark K.F."/>
            <person name="Kohn A.B."/>
            <person name="Sadowski N."/>
            <person name="Timp W."/>
            <person name="Ptitsyn A."/>
            <person name="Khanna P."/>
            <person name="Romanova D.Y."/>
            <person name="Williams P."/>
            <person name="Greenwood S.J."/>
            <person name="Moroz L.L."/>
            <person name="Walt D.R."/>
            <person name="Bodnar A.G."/>
        </authorList>
    </citation>
    <scope>NUCLEOTIDE SEQUENCE</scope>
    <source>
        <strain evidence="7">GMGI-L3</strain>
    </source>
</reference>
<keyword evidence="7" id="KW-0251">Elongation factor</keyword>
<dbReference type="Pfam" id="PF00009">
    <property type="entry name" value="GTP_EFTU"/>
    <property type="match status" value="1"/>
</dbReference>
<evidence type="ECO:0000313" key="8">
    <source>
        <dbReference type="Proteomes" id="UP000747542"/>
    </source>
</evidence>
<evidence type="ECO:0000256" key="4">
    <source>
        <dbReference type="ARBA" id="ARBA00023134"/>
    </source>
</evidence>
<dbReference type="PANTHER" id="PTHR43721:SF2">
    <property type="entry name" value="ELONGATION FACTOR TU, MITOCHONDRIAL"/>
    <property type="match status" value="1"/>
</dbReference>
<dbReference type="EMBL" id="JAHLQT010044109">
    <property type="protein sequence ID" value="KAG7154612.1"/>
    <property type="molecule type" value="Genomic_DNA"/>
</dbReference>
<gene>
    <name evidence="7" type="primary">Tufm-L2</name>
    <name evidence="7" type="ORF">Hamer_G014959</name>
</gene>
<proteinExistence type="predicted"/>
<dbReference type="InterPro" id="IPR005225">
    <property type="entry name" value="Small_GTP-bd"/>
</dbReference>
<dbReference type="Proteomes" id="UP000747542">
    <property type="component" value="Unassembled WGS sequence"/>
</dbReference>
<keyword evidence="7" id="KW-0648">Protein biosynthesis</keyword>
<evidence type="ECO:0000256" key="3">
    <source>
        <dbReference type="ARBA" id="ARBA00022741"/>
    </source>
</evidence>
<dbReference type="Pfam" id="PF03143">
    <property type="entry name" value="GTP_EFTU_D3"/>
    <property type="match status" value="1"/>
</dbReference>
<dbReference type="GO" id="GO:0003746">
    <property type="term" value="F:translation elongation factor activity"/>
    <property type="evidence" value="ECO:0007669"/>
    <property type="project" value="UniProtKB-KW"/>
</dbReference>
<dbReference type="PROSITE" id="PS51722">
    <property type="entry name" value="G_TR_2"/>
    <property type="match status" value="1"/>
</dbReference>
<dbReference type="InterPro" id="IPR004160">
    <property type="entry name" value="Transl_elong_EFTu/EF1A_C"/>
</dbReference>
<keyword evidence="3" id="KW-0547">Nucleotide-binding</keyword>
<keyword evidence="8" id="KW-1185">Reference proteome</keyword>
<evidence type="ECO:0000256" key="1">
    <source>
        <dbReference type="ARBA" id="ARBA00011986"/>
    </source>
</evidence>
<organism evidence="7 8">
    <name type="scientific">Homarus americanus</name>
    <name type="common">American lobster</name>
    <dbReference type="NCBI Taxonomy" id="6706"/>
    <lineage>
        <taxon>Eukaryota</taxon>
        <taxon>Metazoa</taxon>
        <taxon>Ecdysozoa</taxon>
        <taxon>Arthropoda</taxon>
        <taxon>Crustacea</taxon>
        <taxon>Multicrustacea</taxon>
        <taxon>Malacostraca</taxon>
        <taxon>Eumalacostraca</taxon>
        <taxon>Eucarida</taxon>
        <taxon>Decapoda</taxon>
        <taxon>Pleocyemata</taxon>
        <taxon>Astacidea</taxon>
        <taxon>Nephropoidea</taxon>
        <taxon>Nephropidae</taxon>
        <taxon>Homarus</taxon>
    </lineage>
</organism>
<dbReference type="NCBIfam" id="NF000766">
    <property type="entry name" value="PRK00049.1"/>
    <property type="match status" value="1"/>
</dbReference>
<evidence type="ECO:0000313" key="7">
    <source>
        <dbReference type="EMBL" id="KAG7154612.1"/>
    </source>
</evidence>
<dbReference type="NCBIfam" id="TIGR00231">
    <property type="entry name" value="small_GTP"/>
    <property type="match status" value="1"/>
</dbReference>
<dbReference type="FunFam" id="3.40.50.300:FF:000003">
    <property type="entry name" value="Elongation factor Tu"/>
    <property type="match status" value="1"/>
</dbReference>
<accession>A0A8J5MKJ3</accession>
<dbReference type="InterPro" id="IPR050055">
    <property type="entry name" value="EF-Tu_GTPase"/>
</dbReference>
<dbReference type="GO" id="GO:0005739">
    <property type="term" value="C:mitochondrion"/>
    <property type="evidence" value="ECO:0007669"/>
    <property type="project" value="TreeGrafter"/>
</dbReference>
<dbReference type="InterPro" id="IPR033720">
    <property type="entry name" value="EFTU_2"/>
</dbReference>
<dbReference type="InterPro" id="IPR041709">
    <property type="entry name" value="EF-Tu_GTP-bd"/>
</dbReference>
<comment type="catalytic activity">
    <reaction evidence="5">
        <text>GTP + H2O = GDP + phosphate + H(+)</text>
        <dbReference type="Rhea" id="RHEA:19669"/>
        <dbReference type="ChEBI" id="CHEBI:15377"/>
        <dbReference type="ChEBI" id="CHEBI:15378"/>
        <dbReference type="ChEBI" id="CHEBI:37565"/>
        <dbReference type="ChEBI" id="CHEBI:43474"/>
        <dbReference type="ChEBI" id="CHEBI:58189"/>
        <dbReference type="EC" id="3.6.5.3"/>
    </reaction>
    <physiologicalReaction direction="left-to-right" evidence="5">
        <dbReference type="Rhea" id="RHEA:19670"/>
    </physiologicalReaction>
</comment>
<dbReference type="OrthoDB" id="2067at2759"/>
<dbReference type="GO" id="GO:0003924">
    <property type="term" value="F:GTPase activity"/>
    <property type="evidence" value="ECO:0007669"/>
    <property type="project" value="InterPro"/>
</dbReference>